<accession>A0A8C5F5S3</accession>
<dbReference type="OMA" id="TVFPRWE"/>
<dbReference type="PANTHER" id="PTHR20908">
    <property type="entry name" value="LD15586P"/>
    <property type="match status" value="1"/>
</dbReference>
<dbReference type="InterPro" id="IPR029058">
    <property type="entry name" value="AB_hydrolase_fold"/>
</dbReference>
<reference evidence="1" key="2">
    <citation type="submission" date="2025-09" db="UniProtKB">
        <authorList>
            <consortium name="Ensembl"/>
        </authorList>
    </citation>
    <scope>IDENTIFICATION</scope>
</reference>
<organism evidence="1 2">
    <name type="scientific">Gadus morhua</name>
    <name type="common">Atlantic cod</name>
    <dbReference type="NCBI Taxonomy" id="8049"/>
    <lineage>
        <taxon>Eukaryota</taxon>
        <taxon>Metazoa</taxon>
        <taxon>Chordata</taxon>
        <taxon>Craniata</taxon>
        <taxon>Vertebrata</taxon>
        <taxon>Euteleostomi</taxon>
        <taxon>Actinopterygii</taxon>
        <taxon>Neopterygii</taxon>
        <taxon>Teleostei</taxon>
        <taxon>Neoteleostei</taxon>
        <taxon>Acanthomorphata</taxon>
        <taxon>Zeiogadaria</taxon>
        <taxon>Gadariae</taxon>
        <taxon>Gadiformes</taxon>
        <taxon>Gadoidei</taxon>
        <taxon>Gadidae</taxon>
        <taxon>Gadus</taxon>
    </lineage>
</organism>
<proteinExistence type="predicted"/>
<gene>
    <name evidence="1" type="primary">si:dkey-5i3.5</name>
</gene>
<dbReference type="InterPro" id="IPR008547">
    <property type="entry name" value="DUF829_TMEM53"/>
</dbReference>
<dbReference type="Ensembl" id="ENSGMOT00000007756.2">
    <property type="protein sequence ID" value="ENSGMOP00000007540.2"/>
    <property type="gene ID" value="ENSGMOG00000007084.2"/>
</dbReference>
<dbReference type="GO" id="GO:0017171">
    <property type="term" value="F:serine hydrolase activity"/>
    <property type="evidence" value="ECO:0007669"/>
    <property type="project" value="TreeGrafter"/>
</dbReference>
<protein>
    <submittedName>
        <fullName evidence="1">Uncharacterized protein</fullName>
    </submittedName>
</protein>
<evidence type="ECO:0000313" key="1">
    <source>
        <dbReference type="Ensembl" id="ENSGMOP00000007540.2"/>
    </source>
</evidence>
<dbReference type="GeneTree" id="ENSGT00530000064743"/>
<dbReference type="Pfam" id="PF05705">
    <property type="entry name" value="DUF829"/>
    <property type="match status" value="1"/>
</dbReference>
<name>A0A8C5F5S3_GADMO</name>
<reference evidence="1" key="1">
    <citation type="submission" date="2025-08" db="UniProtKB">
        <authorList>
            <consortium name="Ensembl"/>
        </authorList>
    </citation>
    <scope>IDENTIFICATION</scope>
</reference>
<evidence type="ECO:0000313" key="2">
    <source>
        <dbReference type="Proteomes" id="UP000694546"/>
    </source>
</evidence>
<dbReference type="AlphaFoldDB" id="A0A8C5F5S3"/>
<sequence length="278" mass="31657">MLRRGVITQSVCKNVTLYLNQAGLSPASSAQTPADPLPTKPLLLMLPWLGSRPHAVAKYCETYFRLGFDVLMVQSNVTDFLWPRWGLENTERLLDLLHTDRFVSRPLLVHAFSIGCYTFSQMLVHVSQNPEKYEAFPGRIKGHVYDSAVVGSVEKMAKGLGITVFPHCEKLVTKASLLYFSAFKRQTVDHFNRGIEVFKSTPVRAPVLFFFCENDPLSDHLAVEEVLDLWRKRGMDVTGKSWEDSTHAGHLRRHPQEYQLVLDNFLYSLKLSALQSRM</sequence>
<keyword evidence="2" id="KW-1185">Reference proteome</keyword>
<dbReference type="Gene3D" id="3.40.50.1820">
    <property type="entry name" value="alpha/beta hydrolase"/>
    <property type="match status" value="1"/>
</dbReference>
<dbReference type="PANTHER" id="PTHR20908:SF4">
    <property type="entry name" value="SI:DKEY-5I3.5"/>
    <property type="match status" value="1"/>
</dbReference>
<dbReference type="Proteomes" id="UP000694546">
    <property type="component" value="Chromosome 9"/>
</dbReference>
<dbReference type="SUPFAM" id="SSF53474">
    <property type="entry name" value="alpha/beta-Hydrolases"/>
    <property type="match status" value="1"/>
</dbReference>